<keyword evidence="2" id="KW-1133">Transmembrane helix</keyword>
<keyword evidence="3" id="KW-0732">Signal</keyword>
<sequence length="508" mass="53272">MIRTLSVLIATLFLLIASPALAQDWSQTFHPDSLPEELREIRVVIAPGGPGATGAGAALRKNLLEAGSPMAIINPVMSSVEGLADDEVIARLKHLPVDAVVIVRTFNDDPLSVGEDDSIRIGTPDDGSLAALFEDAEANTPDADAEDTDAEDTEEEPVLGAIKTDDPALIAELEEGEAPQRRDDDEEASSDDAQTSQPEPDAESQTAGGLGIRGTQSVSINDGPTASMAMITFYSIEGAALAGFMVYPGVPLTAEQRRNIGRGISQEAVDATQSAIQDVVGNEGTGAKTQSGRLRLQNQGRTWQLHDTETGETTARADIYRTLGRDDLASAYETNARSKARRTSIGRITGYTGLALLAGGSALAISTYFRQFPADDPAVAMCSAYVQPAMQNNCRAQESFDALSGQRISGLSLAGVGIAAALTGLVIRSAAALYNPHPLSLTELRDVVHKTNTGTTAPRGVGGVSGGGGVEEGTLPRADDAEGMRLELSPYLQGGPDTRGGLHLRGRW</sequence>
<evidence type="ECO:0000313" key="5">
    <source>
        <dbReference type="Proteomes" id="UP000321046"/>
    </source>
</evidence>
<gene>
    <name evidence="4" type="ORF">FRC96_00650</name>
</gene>
<protein>
    <submittedName>
        <fullName evidence="4">Uncharacterized protein</fullName>
    </submittedName>
</protein>
<keyword evidence="2" id="KW-0472">Membrane</keyword>
<evidence type="ECO:0000313" key="4">
    <source>
        <dbReference type="EMBL" id="TXD44292.1"/>
    </source>
</evidence>
<feature type="compositionally biased region" description="Gly residues" evidence="1">
    <location>
        <begin position="460"/>
        <end position="471"/>
    </location>
</feature>
<feature type="compositionally biased region" description="Acidic residues" evidence="1">
    <location>
        <begin position="143"/>
        <end position="157"/>
    </location>
</feature>
<dbReference type="AlphaFoldDB" id="A0A5C6XMC3"/>
<feature type="compositionally biased region" description="Polar residues" evidence="1">
    <location>
        <begin position="195"/>
        <end position="207"/>
    </location>
</feature>
<feature type="region of interest" description="Disordered" evidence="1">
    <location>
        <begin position="452"/>
        <end position="481"/>
    </location>
</feature>
<feature type="signal peptide" evidence="3">
    <location>
        <begin position="1"/>
        <end position="22"/>
    </location>
</feature>
<dbReference type="OrthoDB" id="5495015at2"/>
<feature type="transmembrane region" description="Helical" evidence="2">
    <location>
        <begin position="408"/>
        <end position="427"/>
    </location>
</feature>
<accession>A0A5C6XMC3</accession>
<evidence type="ECO:0000256" key="1">
    <source>
        <dbReference type="SAM" id="MobiDB-lite"/>
    </source>
</evidence>
<feature type="transmembrane region" description="Helical" evidence="2">
    <location>
        <begin position="348"/>
        <end position="369"/>
    </location>
</feature>
<dbReference type="RefSeq" id="WP_146972116.1">
    <property type="nucleotide sequence ID" value="NZ_VOSL01000004.1"/>
</dbReference>
<dbReference type="Proteomes" id="UP000321046">
    <property type="component" value="Unassembled WGS sequence"/>
</dbReference>
<keyword evidence="2" id="KW-0812">Transmembrane</keyword>
<organism evidence="4 5">
    <name type="scientific">Lujinxingia vulgaris</name>
    <dbReference type="NCBI Taxonomy" id="2600176"/>
    <lineage>
        <taxon>Bacteria</taxon>
        <taxon>Deltaproteobacteria</taxon>
        <taxon>Bradymonadales</taxon>
        <taxon>Lujinxingiaceae</taxon>
        <taxon>Lujinxingia</taxon>
    </lineage>
</organism>
<feature type="chain" id="PRO_5022849413" evidence="3">
    <location>
        <begin position="23"/>
        <end position="508"/>
    </location>
</feature>
<evidence type="ECO:0000256" key="3">
    <source>
        <dbReference type="SAM" id="SignalP"/>
    </source>
</evidence>
<reference evidence="4 5" key="1">
    <citation type="submission" date="2019-08" db="EMBL/GenBank/DDBJ databases">
        <title>Bradymonadales sp. TMQ2.</title>
        <authorList>
            <person name="Liang Q."/>
        </authorList>
    </citation>
    <scope>NUCLEOTIDE SEQUENCE [LARGE SCALE GENOMIC DNA]</scope>
    <source>
        <strain evidence="4 5">TMQ2</strain>
    </source>
</reference>
<dbReference type="EMBL" id="VOSL01000004">
    <property type="protein sequence ID" value="TXD44292.1"/>
    <property type="molecule type" value="Genomic_DNA"/>
</dbReference>
<proteinExistence type="predicted"/>
<evidence type="ECO:0000256" key="2">
    <source>
        <dbReference type="SAM" id="Phobius"/>
    </source>
</evidence>
<feature type="transmembrane region" description="Helical" evidence="2">
    <location>
        <begin position="228"/>
        <end position="250"/>
    </location>
</feature>
<comment type="caution">
    <text evidence="4">The sequence shown here is derived from an EMBL/GenBank/DDBJ whole genome shotgun (WGS) entry which is preliminary data.</text>
</comment>
<feature type="region of interest" description="Disordered" evidence="1">
    <location>
        <begin position="138"/>
        <end position="218"/>
    </location>
</feature>
<name>A0A5C6XMC3_9DELT</name>